<feature type="region of interest" description="Disordered" evidence="2">
    <location>
        <begin position="142"/>
        <end position="176"/>
    </location>
</feature>
<dbReference type="EMBL" id="JAIZAY010000023">
    <property type="protein sequence ID" value="KAJ8019670.1"/>
    <property type="molecule type" value="Genomic_DNA"/>
</dbReference>
<comment type="caution">
    <text evidence="3">The sequence shown here is derived from an EMBL/GenBank/DDBJ whole genome shotgun (WGS) entry which is preliminary data.</text>
</comment>
<protein>
    <recommendedName>
        <fullName evidence="5">Tyr recombinase domain-containing protein</fullName>
    </recommendedName>
</protein>
<evidence type="ECO:0000313" key="3">
    <source>
        <dbReference type="EMBL" id="KAJ8019670.1"/>
    </source>
</evidence>
<gene>
    <name evidence="3" type="ORF">HOLleu_41344</name>
</gene>
<dbReference type="GO" id="GO:0006310">
    <property type="term" value="P:DNA recombination"/>
    <property type="evidence" value="ECO:0007669"/>
    <property type="project" value="UniProtKB-KW"/>
</dbReference>
<feature type="compositionally biased region" description="Polar residues" evidence="2">
    <location>
        <begin position="142"/>
        <end position="167"/>
    </location>
</feature>
<dbReference type="GO" id="GO:0015074">
    <property type="term" value="P:DNA integration"/>
    <property type="evidence" value="ECO:0007669"/>
    <property type="project" value="InterPro"/>
</dbReference>
<dbReference type="Gene3D" id="1.10.443.10">
    <property type="entry name" value="Intergrase catalytic core"/>
    <property type="match status" value="1"/>
</dbReference>
<dbReference type="AlphaFoldDB" id="A0A9Q1BAM8"/>
<dbReference type="SUPFAM" id="SSF56349">
    <property type="entry name" value="DNA breaking-rejoining enzymes"/>
    <property type="match status" value="1"/>
</dbReference>
<dbReference type="PANTHER" id="PTHR35617:SF3">
    <property type="entry name" value="CORE-BINDING (CB) DOMAIN-CONTAINING PROTEIN"/>
    <property type="match status" value="1"/>
</dbReference>
<sequence>MDSISSIREDRLVCPVRALKYYISRTKALRRSDRLFIACNPPHAPVSKDTISRWIRSLIIPHVRSSESVRAHDVRAHATSKAWFAGVPLEEIIKAAAWKTPSSFVSHYLTDTVSAEGAFTRAVLTRRHPAFVPQHSLSDAINSRQHSTALSTSPSHQLPTRRGSTSVPAIPPSSRC</sequence>
<reference evidence="3" key="1">
    <citation type="submission" date="2021-10" db="EMBL/GenBank/DDBJ databases">
        <title>Tropical sea cucumber genome reveals ecological adaptation and Cuvierian tubules defense mechanism.</title>
        <authorList>
            <person name="Chen T."/>
        </authorList>
    </citation>
    <scope>NUCLEOTIDE SEQUENCE</scope>
    <source>
        <strain evidence="3">Nanhai2018</strain>
        <tissue evidence="3">Muscle</tissue>
    </source>
</reference>
<dbReference type="OrthoDB" id="8954815at2759"/>
<dbReference type="PANTHER" id="PTHR35617">
    <property type="entry name" value="PHAGE_INTEGRASE DOMAIN-CONTAINING PROTEIN"/>
    <property type="match status" value="1"/>
</dbReference>
<dbReference type="GO" id="GO:0003677">
    <property type="term" value="F:DNA binding"/>
    <property type="evidence" value="ECO:0007669"/>
    <property type="project" value="InterPro"/>
</dbReference>
<organism evidence="3 4">
    <name type="scientific">Holothuria leucospilota</name>
    <name type="common">Black long sea cucumber</name>
    <name type="synonym">Mertensiothuria leucospilota</name>
    <dbReference type="NCBI Taxonomy" id="206669"/>
    <lineage>
        <taxon>Eukaryota</taxon>
        <taxon>Metazoa</taxon>
        <taxon>Echinodermata</taxon>
        <taxon>Eleutherozoa</taxon>
        <taxon>Echinozoa</taxon>
        <taxon>Holothuroidea</taxon>
        <taxon>Aspidochirotacea</taxon>
        <taxon>Aspidochirotida</taxon>
        <taxon>Holothuriidae</taxon>
        <taxon>Holothuria</taxon>
    </lineage>
</organism>
<name>A0A9Q1BAM8_HOLLE</name>
<accession>A0A9Q1BAM8</accession>
<evidence type="ECO:0008006" key="5">
    <source>
        <dbReference type="Google" id="ProtNLM"/>
    </source>
</evidence>
<evidence type="ECO:0000256" key="1">
    <source>
        <dbReference type="ARBA" id="ARBA00023172"/>
    </source>
</evidence>
<dbReference type="InterPro" id="IPR011010">
    <property type="entry name" value="DNA_brk_join_enz"/>
</dbReference>
<keyword evidence="1" id="KW-0233">DNA recombination</keyword>
<evidence type="ECO:0000256" key="2">
    <source>
        <dbReference type="SAM" id="MobiDB-lite"/>
    </source>
</evidence>
<keyword evidence="4" id="KW-1185">Reference proteome</keyword>
<evidence type="ECO:0000313" key="4">
    <source>
        <dbReference type="Proteomes" id="UP001152320"/>
    </source>
</evidence>
<proteinExistence type="predicted"/>
<dbReference type="Proteomes" id="UP001152320">
    <property type="component" value="Chromosome 23"/>
</dbReference>
<dbReference type="InterPro" id="IPR013762">
    <property type="entry name" value="Integrase-like_cat_sf"/>
</dbReference>